<name>A0A3Q4HWM9_NEOBR</name>
<dbReference type="CDD" id="cd00191">
    <property type="entry name" value="TY"/>
    <property type="match status" value="1"/>
</dbReference>
<evidence type="ECO:0000313" key="6">
    <source>
        <dbReference type="Proteomes" id="UP000261580"/>
    </source>
</evidence>
<dbReference type="SUPFAM" id="SSF57610">
    <property type="entry name" value="Thyroglobulin type-1 domain"/>
    <property type="match status" value="1"/>
</dbReference>
<dbReference type="Gene3D" id="4.10.800.10">
    <property type="entry name" value="Thyroglobulin type-1"/>
    <property type="match status" value="1"/>
</dbReference>
<keyword evidence="1" id="KW-1015">Disulfide bond</keyword>
<dbReference type="OMA" id="GKPHETA"/>
<dbReference type="GO" id="GO:0016020">
    <property type="term" value="C:membrane"/>
    <property type="evidence" value="ECO:0007669"/>
    <property type="project" value="InterPro"/>
</dbReference>
<keyword evidence="3" id="KW-0732">Signal</keyword>
<sequence>MKMWIFAVLAALAVGASAQDCQPCATMKWATCDGSPCSCTLLVGNGVKQLIDCTALIPKCFLMKAEMYRARKGLSTRTIAGKPHETAIVDNDGIYDPECENDGRFKAKQCNGTDVCWCKGLMYLYMIKVLPLSWLFSNQEHKEDNLVPLQQHNPPSPQFFSLTSTAKSCTQTAPDEVV</sequence>
<dbReference type="Pfam" id="PF00086">
    <property type="entry name" value="Thyroglobulin_1"/>
    <property type="match status" value="1"/>
</dbReference>
<accession>A0A3Q4HWM9</accession>
<dbReference type="AlphaFoldDB" id="A0A3Q4HWM9"/>
<dbReference type="InterPro" id="IPR043406">
    <property type="entry name" value="EPCAM/Trop-2"/>
</dbReference>
<dbReference type="PANTHER" id="PTHR14168">
    <property type="entry name" value="TUMOR-ASSOCIATED CALCIUM SIGNAL TRANSDUCER"/>
    <property type="match status" value="1"/>
</dbReference>
<feature type="domain" description="Thyroglobulin type-1" evidence="4">
    <location>
        <begin position="57"/>
        <end position="118"/>
    </location>
</feature>
<keyword evidence="6" id="KW-1185">Reference proteome</keyword>
<feature type="chain" id="PRO_5018571936" evidence="3">
    <location>
        <begin position="19"/>
        <end position="178"/>
    </location>
</feature>
<proteinExistence type="predicted"/>
<dbReference type="InterPro" id="IPR000716">
    <property type="entry name" value="Thyroglobulin_1"/>
</dbReference>
<evidence type="ECO:0000256" key="3">
    <source>
        <dbReference type="SAM" id="SignalP"/>
    </source>
</evidence>
<evidence type="ECO:0000256" key="2">
    <source>
        <dbReference type="PROSITE-ProRule" id="PRU00500"/>
    </source>
</evidence>
<evidence type="ECO:0000259" key="4">
    <source>
        <dbReference type="PROSITE" id="PS51162"/>
    </source>
</evidence>
<reference evidence="5" key="2">
    <citation type="submission" date="2025-09" db="UniProtKB">
        <authorList>
            <consortium name="Ensembl"/>
        </authorList>
    </citation>
    <scope>IDENTIFICATION</scope>
</reference>
<dbReference type="PANTHER" id="PTHR14168:SF4">
    <property type="entry name" value="EPITHELIAL CELL ADHESION MOLECULE PRECURSOR"/>
    <property type="match status" value="1"/>
</dbReference>
<dbReference type="Ensembl" id="ENSNBRT00000026213.1">
    <property type="protein sequence ID" value="ENSNBRP00000025543.1"/>
    <property type="gene ID" value="ENSNBRG00000019519.1"/>
</dbReference>
<feature type="signal peptide" evidence="3">
    <location>
        <begin position="1"/>
        <end position="18"/>
    </location>
</feature>
<protein>
    <submittedName>
        <fullName evidence="5">Epithelial cell adhesion molecule</fullName>
    </submittedName>
</protein>
<evidence type="ECO:0000256" key="1">
    <source>
        <dbReference type="ARBA" id="ARBA00023157"/>
    </source>
</evidence>
<comment type="caution">
    <text evidence="2">Lacks conserved residue(s) required for the propagation of feature annotation.</text>
</comment>
<dbReference type="Bgee" id="ENSNBRG00000019519">
    <property type="expression patterns" value="Expressed in zone of skin and 7 other cell types or tissues"/>
</dbReference>
<dbReference type="GeneTree" id="ENSGT00390000018245"/>
<dbReference type="InterPro" id="IPR036857">
    <property type="entry name" value="Thyroglobulin_1_sf"/>
</dbReference>
<dbReference type="STRING" id="32507.ENSNBRP00000025543"/>
<reference evidence="5" key="1">
    <citation type="submission" date="2025-08" db="UniProtKB">
        <authorList>
            <consortium name="Ensembl"/>
        </authorList>
    </citation>
    <scope>IDENTIFICATION</scope>
</reference>
<organism evidence="5 6">
    <name type="scientific">Neolamprologus brichardi</name>
    <name type="common">Fairy cichlid</name>
    <name type="synonym">Lamprologus brichardi</name>
    <dbReference type="NCBI Taxonomy" id="32507"/>
    <lineage>
        <taxon>Eukaryota</taxon>
        <taxon>Metazoa</taxon>
        <taxon>Chordata</taxon>
        <taxon>Craniata</taxon>
        <taxon>Vertebrata</taxon>
        <taxon>Euteleostomi</taxon>
        <taxon>Actinopterygii</taxon>
        <taxon>Neopterygii</taxon>
        <taxon>Teleostei</taxon>
        <taxon>Neoteleostei</taxon>
        <taxon>Acanthomorphata</taxon>
        <taxon>Ovalentaria</taxon>
        <taxon>Cichlomorphae</taxon>
        <taxon>Cichliformes</taxon>
        <taxon>Cichlidae</taxon>
        <taxon>African cichlids</taxon>
        <taxon>Pseudocrenilabrinae</taxon>
        <taxon>Lamprologini</taxon>
        <taxon>Neolamprologus</taxon>
    </lineage>
</organism>
<dbReference type="PROSITE" id="PS51162">
    <property type="entry name" value="THYROGLOBULIN_1_2"/>
    <property type="match status" value="1"/>
</dbReference>
<evidence type="ECO:0000313" key="5">
    <source>
        <dbReference type="Ensembl" id="ENSNBRP00000025543.1"/>
    </source>
</evidence>
<dbReference type="Proteomes" id="UP000261580">
    <property type="component" value="Unassembled WGS sequence"/>
</dbReference>